<dbReference type="PATRIC" id="fig|1197174.4.peg.1999"/>
<comment type="caution">
    <text evidence="1">The sequence shown here is derived from an EMBL/GenBank/DDBJ whole genome shotgun (WGS) entry which is preliminary data.</text>
</comment>
<evidence type="ECO:0000313" key="2">
    <source>
        <dbReference type="Proteomes" id="UP000012043"/>
    </source>
</evidence>
<dbReference type="EMBL" id="ALAB01000027">
    <property type="protein sequence ID" value="EJI84941.1"/>
    <property type="molecule type" value="Genomic_DNA"/>
</dbReference>
<organism evidence="1 2">
    <name type="scientific">Alishewanella aestuarii B11</name>
    <dbReference type="NCBI Taxonomy" id="1197174"/>
    <lineage>
        <taxon>Bacteria</taxon>
        <taxon>Pseudomonadati</taxon>
        <taxon>Pseudomonadota</taxon>
        <taxon>Gammaproteobacteria</taxon>
        <taxon>Alteromonadales</taxon>
        <taxon>Alteromonadaceae</taxon>
        <taxon>Alishewanella</taxon>
    </lineage>
</organism>
<gene>
    <name evidence="1" type="ORF">AEST_20430</name>
</gene>
<accession>J1QHE9</accession>
<protein>
    <submittedName>
        <fullName evidence="1">Uncharacterized protein</fullName>
    </submittedName>
</protein>
<proteinExistence type="predicted"/>
<name>J1QHE9_9ALTE</name>
<dbReference type="Proteomes" id="UP000012043">
    <property type="component" value="Unassembled WGS sequence"/>
</dbReference>
<sequence length="120" mass="13344">MVLLSALLFLVVMLLMVSSNLYISQLSVKSAQAAQQQLQLDVQALQAHLLQLSGLDPELLPDPVSALPSCPGTYAAWSDASMQCELVLFETAEQHHQYPLYTRYGSMLLRKRLQIPEFAP</sequence>
<reference evidence="1 2" key="1">
    <citation type="journal article" date="2012" name="J. Bacteriol.">
        <title>Genome Sequence of Pectin-Degrading Alishewanella aestuarii Strain B11T, Isolated from Tidal Flat Sediment.</title>
        <authorList>
            <person name="Jung J."/>
            <person name="Choi S."/>
            <person name="Chun J."/>
            <person name="Park W."/>
        </authorList>
    </citation>
    <scope>NUCLEOTIDE SEQUENCE [LARGE SCALE GENOMIC DNA]</scope>
    <source>
        <strain evidence="1 2">B11</strain>
    </source>
</reference>
<dbReference type="AlphaFoldDB" id="J1QHE9"/>
<evidence type="ECO:0000313" key="1">
    <source>
        <dbReference type="EMBL" id="EJI84941.1"/>
    </source>
</evidence>
<keyword evidence="2" id="KW-1185">Reference proteome</keyword>